<dbReference type="Pfam" id="PF03783">
    <property type="entry name" value="CsgG"/>
    <property type="match status" value="1"/>
</dbReference>
<keyword evidence="1" id="KW-1003">Cell membrane</keyword>
<keyword evidence="4" id="KW-0564">Palmitate</keyword>
<keyword evidence="2" id="KW-0732">Signal</keyword>
<feature type="domain" description="Outer membrane protein beta-barrel" evidence="6">
    <location>
        <begin position="283"/>
        <end position="434"/>
    </location>
</feature>
<dbReference type="EMBL" id="BSOH01000027">
    <property type="protein sequence ID" value="GLR19158.1"/>
    <property type="molecule type" value="Genomic_DNA"/>
</dbReference>
<keyword evidence="8" id="KW-1185">Reference proteome</keyword>
<dbReference type="InterPro" id="IPR011250">
    <property type="entry name" value="OMP/PagP_B-barrel"/>
</dbReference>
<protein>
    <recommendedName>
        <fullName evidence="6">Outer membrane protein beta-barrel domain-containing protein</fullName>
    </recommendedName>
</protein>
<dbReference type="InterPro" id="IPR005534">
    <property type="entry name" value="Curli_assmbl/transp-comp_CsgG"/>
</dbReference>
<dbReference type="PANTHER" id="PTHR41164">
    <property type="entry name" value="CURLI PRODUCTION ASSEMBLY/TRANSPORT COMPONENT CSGG"/>
    <property type="match status" value="1"/>
</dbReference>
<evidence type="ECO:0000259" key="6">
    <source>
        <dbReference type="Pfam" id="PF13505"/>
    </source>
</evidence>
<gene>
    <name evidence="7" type="ORF">GCM10007940_37740</name>
</gene>
<evidence type="ECO:0000256" key="5">
    <source>
        <dbReference type="ARBA" id="ARBA00023288"/>
    </source>
</evidence>
<accession>A0AA37SWC4</accession>
<dbReference type="InterPro" id="IPR027385">
    <property type="entry name" value="Beta-barrel_OMP"/>
</dbReference>
<reference evidence="7" key="1">
    <citation type="journal article" date="2014" name="Int. J. Syst. Evol. Microbiol.">
        <title>Complete genome sequence of Corynebacterium casei LMG S-19264T (=DSM 44701T), isolated from a smear-ripened cheese.</title>
        <authorList>
            <consortium name="US DOE Joint Genome Institute (JGI-PGF)"/>
            <person name="Walter F."/>
            <person name="Albersmeier A."/>
            <person name="Kalinowski J."/>
            <person name="Ruckert C."/>
        </authorList>
    </citation>
    <scope>NUCLEOTIDE SEQUENCE</scope>
    <source>
        <strain evidence="7">NBRC 108769</strain>
    </source>
</reference>
<dbReference type="SUPFAM" id="SSF56925">
    <property type="entry name" value="OMPA-like"/>
    <property type="match status" value="1"/>
</dbReference>
<keyword evidence="3" id="KW-0472">Membrane</keyword>
<evidence type="ECO:0000256" key="1">
    <source>
        <dbReference type="ARBA" id="ARBA00022475"/>
    </source>
</evidence>
<organism evidence="7 8">
    <name type="scientific">Portibacter lacus</name>
    <dbReference type="NCBI Taxonomy" id="1099794"/>
    <lineage>
        <taxon>Bacteria</taxon>
        <taxon>Pseudomonadati</taxon>
        <taxon>Bacteroidota</taxon>
        <taxon>Saprospiria</taxon>
        <taxon>Saprospirales</taxon>
        <taxon>Haliscomenobacteraceae</taxon>
        <taxon>Portibacter</taxon>
    </lineage>
</organism>
<sequence>MTSCGVILNQPIQVSEARIASKTNLEKTLIDLPKPSDPVVVAVYKFKDQTGQYKPTEIGSSFSTAVTQGGTNILIKALDDSGWFKVIERENIGNLLNERKIIRQTRMQYDNSSESKLLVNPLLFAGVILEGGIVSYDANILTGGIGVRYFGSGGSAAYRQDRVTVYLRAIATKTGEVLKNITTSKTILSQSIDGGVFRYVKFSRLLEAETGITFNEPSDIAVTEALQKAVYSLILEGIKSGLWNVDASYKEEAIMMMEEYDREITEGDLENYLGVKTLDKVNKFSVSSNLFGTYYQGDFPYARLNLGGNIAAHYELNKNWGLSSMIGIGRLSTVEYVDKRINPFSVDLRYKFLQNAVRNPYLKIGLGSAFTEDFSNSNPKVKAGLGIDLYINKNSAINLSLDYNQFLRDDFDGLESGRYIDYYYQFGIGFKHQFNRKKIIKE</sequence>
<dbReference type="Gene3D" id="3.40.50.10610">
    <property type="entry name" value="ABC-type transport auxiliary lipoprotein component"/>
    <property type="match status" value="2"/>
</dbReference>
<evidence type="ECO:0000256" key="4">
    <source>
        <dbReference type="ARBA" id="ARBA00023139"/>
    </source>
</evidence>
<dbReference type="Pfam" id="PF13505">
    <property type="entry name" value="OMP_b-brl"/>
    <property type="match status" value="1"/>
</dbReference>
<evidence type="ECO:0000313" key="7">
    <source>
        <dbReference type="EMBL" id="GLR19158.1"/>
    </source>
</evidence>
<keyword evidence="5" id="KW-0449">Lipoprotein</keyword>
<dbReference type="AlphaFoldDB" id="A0AA37SWC4"/>
<evidence type="ECO:0000313" key="8">
    <source>
        <dbReference type="Proteomes" id="UP001156666"/>
    </source>
</evidence>
<dbReference type="Gene3D" id="2.40.160.20">
    <property type="match status" value="1"/>
</dbReference>
<dbReference type="PANTHER" id="PTHR41164:SF1">
    <property type="entry name" value="CURLI PRODUCTION ASSEMBLY_TRANSPORT COMPONENT CSGG"/>
    <property type="match status" value="1"/>
</dbReference>
<name>A0AA37SWC4_9BACT</name>
<evidence type="ECO:0000256" key="3">
    <source>
        <dbReference type="ARBA" id="ARBA00023136"/>
    </source>
</evidence>
<comment type="caution">
    <text evidence="7">The sequence shown here is derived from an EMBL/GenBank/DDBJ whole genome shotgun (WGS) entry which is preliminary data.</text>
</comment>
<dbReference type="Proteomes" id="UP001156666">
    <property type="component" value="Unassembled WGS sequence"/>
</dbReference>
<dbReference type="GO" id="GO:0030288">
    <property type="term" value="C:outer membrane-bounded periplasmic space"/>
    <property type="evidence" value="ECO:0007669"/>
    <property type="project" value="InterPro"/>
</dbReference>
<proteinExistence type="predicted"/>
<reference evidence="7" key="2">
    <citation type="submission" date="2023-01" db="EMBL/GenBank/DDBJ databases">
        <title>Draft genome sequence of Portibacter lacus strain NBRC 108769.</title>
        <authorList>
            <person name="Sun Q."/>
            <person name="Mori K."/>
        </authorList>
    </citation>
    <scope>NUCLEOTIDE SEQUENCE</scope>
    <source>
        <strain evidence="7">NBRC 108769</strain>
    </source>
</reference>
<evidence type="ECO:0000256" key="2">
    <source>
        <dbReference type="ARBA" id="ARBA00022729"/>
    </source>
</evidence>